<dbReference type="Proteomes" id="UP001501411">
    <property type="component" value="Unassembled WGS sequence"/>
</dbReference>
<dbReference type="InterPro" id="IPR008949">
    <property type="entry name" value="Isoprenoid_synthase_dom_sf"/>
</dbReference>
<dbReference type="EMBL" id="BAABIQ010000006">
    <property type="protein sequence ID" value="GAA4786297.1"/>
    <property type="molecule type" value="Genomic_DNA"/>
</dbReference>
<reference evidence="3" key="1">
    <citation type="journal article" date="2019" name="Int. J. Syst. Evol. Microbiol.">
        <title>The Global Catalogue of Microorganisms (GCM) 10K type strain sequencing project: providing services to taxonomists for standard genome sequencing and annotation.</title>
        <authorList>
            <consortium name="The Broad Institute Genomics Platform"/>
            <consortium name="The Broad Institute Genome Sequencing Center for Infectious Disease"/>
            <person name="Wu L."/>
            <person name="Ma J."/>
        </authorList>
    </citation>
    <scope>NUCLEOTIDE SEQUENCE [LARGE SCALE GENOMIC DNA]</scope>
    <source>
        <strain evidence="3">JCM 18200</strain>
    </source>
</reference>
<proteinExistence type="predicted"/>
<dbReference type="RefSeq" id="WP_345230918.1">
    <property type="nucleotide sequence ID" value="NZ_BAABIQ010000006.1"/>
</dbReference>
<organism evidence="2 3">
    <name type="scientific">Olivibacter ginsenosidimutans</name>
    <dbReference type="NCBI Taxonomy" id="1176537"/>
    <lineage>
        <taxon>Bacteria</taxon>
        <taxon>Pseudomonadati</taxon>
        <taxon>Bacteroidota</taxon>
        <taxon>Sphingobacteriia</taxon>
        <taxon>Sphingobacteriales</taxon>
        <taxon>Sphingobacteriaceae</taxon>
        <taxon>Olivibacter</taxon>
    </lineage>
</organism>
<evidence type="ECO:0000259" key="1">
    <source>
        <dbReference type="Pfam" id="PF13243"/>
    </source>
</evidence>
<comment type="caution">
    <text evidence="2">The sequence shown here is derived from an EMBL/GenBank/DDBJ whole genome shotgun (WGS) entry which is preliminary data.</text>
</comment>
<dbReference type="SUPFAM" id="SSF48239">
    <property type="entry name" value="Terpenoid cyclases/Protein prenyltransferases"/>
    <property type="match status" value="1"/>
</dbReference>
<dbReference type="CDD" id="cd00688">
    <property type="entry name" value="ISOPREN_C2_like"/>
    <property type="match status" value="1"/>
</dbReference>
<evidence type="ECO:0000313" key="3">
    <source>
        <dbReference type="Proteomes" id="UP001501411"/>
    </source>
</evidence>
<protein>
    <recommendedName>
        <fullName evidence="1">Squalene cyclase C-terminal domain-containing protein</fullName>
    </recommendedName>
</protein>
<keyword evidence="3" id="KW-1185">Reference proteome</keyword>
<dbReference type="Gene3D" id="1.50.10.20">
    <property type="match status" value="1"/>
</dbReference>
<accession>A0ABP9AVM5</accession>
<dbReference type="SUPFAM" id="SSF48576">
    <property type="entry name" value="Terpenoid synthases"/>
    <property type="match status" value="1"/>
</dbReference>
<sequence length="647" mass="73693">MKQFNAYVNLLPIDQSDKETLTAPELYQEHAFYLNLISFLTENSDITIPQHSLDNLSFASYLYFRALLAFDHSLDSRDTPGAKRVNLAVFFAFFERSAAELGRLYNDHHPFWKHLASCKQRYFNAIFLEKQWSAQKPTLSEDLFEKIAVGKSAVCDALVYALNGLAPVPFPHSIQWLECLHRLHMAFQYLDDLDDFKKDVAEGQWTYIQSLVAEALKAQGHSPQSISTAAQYRYLFLSGIAENHLRKAIQHLQIAKAIAEKAQLRQLMAFIDTKEERCRNQIKEINLLVQKTKDKTHKSQVLLAADTILPAYTTAQHLQKAIHFLKDSLGHDGYWHDFLTSAGFGRDWITAYVALQLGDIGDHKNLLQEISTKLLSTIETGYNEHIIGDADSMNFLIWLHGQYAMDIPSRYIKRWMSFMHANGGWSTYHQESALREKLQLGDEISLAGWLSPHNCVSAVAACVLLSLKNTAAASKTLDYLYQQQTSDGYISSYWWTSPVYATSFTLMAFSTSGKYQQPAAKMANWLSSQQKPQGYWDNPKANEASALYTALAIKALLLYDSDRYQDSIQRGIHWLLAHQMNDGSWQTNRVLLLPATDVIDPEQVAHWRNSSFGVNVMIDDHNRLFTTATVLNALHQYEQKHALAYVN</sequence>
<gene>
    <name evidence="2" type="ORF">GCM10023231_12790</name>
</gene>
<feature type="domain" description="Squalene cyclase C-terminal" evidence="1">
    <location>
        <begin position="414"/>
        <end position="588"/>
    </location>
</feature>
<dbReference type="InterPro" id="IPR032696">
    <property type="entry name" value="SQ_cyclase_C"/>
</dbReference>
<dbReference type="InterPro" id="IPR008930">
    <property type="entry name" value="Terpenoid_cyclase/PrenylTrfase"/>
</dbReference>
<name>A0ABP9AVM5_9SPHI</name>
<evidence type="ECO:0000313" key="2">
    <source>
        <dbReference type="EMBL" id="GAA4786297.1"/>
    </source>
</evidence>
<dbReference type="Pfam" id="PF13243">
    <property type="entry name" value="SQHop_cyclase_C"/>
    <property type="match status" value="1"/>
</dbReference>